<gene>
    <name evidence="3" type="ORF">D9611_000031</name>
</gene>
<keyword evidence="2" id="KW-1133">Transmembrane helix</keyword>
<sequence>MFLTLAVFLGACAGLICLNVLLGFAWYTHRRKQLAKRRKRRTESHSPIKRQSTPQYRPSIQGSFATSGPLDSYSQSAIVSRETLLDRHPGSAYYHVAQAFAPLPPKEEVIPRPHDPKRLPYIYTSVPSIVIPRQLTAGLSFSDAESVYSVASAPRDNAGPPQWSARPVVVPRLRQSQIKDEQPGIDTSNIYLTPPRDASLTKLTRSNPHRGRPGSSVRAARVPLAAT</sequence>
<dbReference type="EMBL" id="JAACJK010000163">
    <property type="protein sequence ID" value="KAF5325822.1"/>
    <property type="molecule type" value="Genomic_DNA"/>
</dbReference>
<comment type="caution">
    <text evidence="3">The sequence shown here is derived from an EMBL/GenBank/DDBJ whole genome shotgun (WGS) entry which is preliminary data.</text>
</comment>
<name>A0A8H5BP97_9AGAR</name>
<dbReference type="Proteomes" id="UP000541558">
    <property type="component" value="Unassembled WGS sequence"/>
</dbReference>
<feature type="compositionally biased region" description="Polar residues" evidence="1">
    <location>
        <begin position="49"/>
        <end position="66"/>
    </location>
</feature>
<feature type="region of interest" description="Disordered" evidence="1">
    <location>
        <begin position="35"/>
        <end position="69"/>
    </location>
</feature>
<feature type="region of interest" description="Disordered" evidence="1">
    <location>
        <begin position="180"/>
        <end position="227"/>
    </location>
</feature>
<keyword evidence="2" id="KW-0472">Membrane</keyword>
<evidence type="ECO:0000313" key="3">
    <source>
        <dbReference type="EMBL" id="KAF5325822.1"/>
    </source>
</evidence>
<accession>A0A8H5BP97</accession>
<feature type="transmembrane region" description="Helical" evidence="2">
    <location>
        <begin position="6"/>
        <end position="28"/>
    </location>
</feature>
<keyword evidence="4" id="KW-1185">Reference proteome</keyword>
<organism evidence="3 4">
    <name type="scientific">Ephemerocybe angulata</name>
    <dbReference type="NCBI Taxonomy" id="980116"/>
    <lineage>
        <taxon>Eukaryota</taxon>
        <taxon>Fungi</taxon>
        <taxon>Dikarya</taxon>
        <taxon>Basidiomycota</taxon>
        <taxon>Agaricomycotina</taxon>
        <taxon>Agaricomycetes</taxon>
        <taxon>Agaricomycetidae</taxon>
        <taxon>Agaricales</taxon>
        <taxon>Agaricineae</taxon>
        <taxon>Psathyrellaceae</taxon>
        <taxon>Ephemerocybe</taxon>
    </lineage>
</organism>
<proteinExistence type="predicted"/>
<reference evidence="3 4" key="1">
    <citation type="journal article" date="2020" name="ISME J.">
        <title>Uncovering the hidden diversity of litter-decomposition mechanisms in mushroom-forming fungi.</title>
        <authorList>
            <person name="Floudas D."/>
            <person name="Bentzer J."/>
            <person name="Ahren D."/>
            <person name="Johansson T."/>
            <person name="Persson P."/>
            <person name="Tunlid A."/>
        </authorList>
    </citation>
    <scope>NUCLEOTIDE SEQUENCE [LARGE SCALE GENOMIC DNA]</scope>
    <source>
        <strain evidence="3 4">CBS 175.51</strain>
    </source>
</reference>
<protein>
    <submittedName>
        <fullName evidence="3">Uncharacterized protein</fullName>
    </submittedName>
</protein>
<dbReference type="AlphaFoldDB" id="A0A8H5BP97"/>
<evidence type="ECO:0000313" key="4">
    <source>
        <dbReference type="Proteomes" id="UP000541558"/>
    </source>
</evidence>
<evidence type="ECO:0000256" key="1">
    <source>
        <dbReference type="SAM" id="MobiDB-lite"/>
    </source>
</evidence>
<keyword evidence="2" id="KW-0812">Transmembrane</keyword>
<evidence type="ECO:0000256" key="2">
    <source>
        <dbReference type="SAM" id="Phobius"/>
    </source>
</evidence>